<dbReference type="GO" id="GO:0008899">
    <property type="term" value="F:homoserine O-succinyltransferase activity"/>
    <property type="evidence" value="ECO:0007669"/>
    <property type="project" value="UniProtKB-UniRule"/>
</dbReference>
<evidence type="ECO:0000256" key="3">
    <source>
        <dbReference type="ARBA" id="ARBA00022679"/>
    </source>
</evidence>
<comment type="subcellular location">
    <subcellularLocation>
        <location evidence="5">Cytoplasm</location>
    </subcellularLocation>
</comment>
<keyword evidence="8" id="KW-1185">Reference proteome</keyword>
<dbReference type="CDD" id="cd03131">
    <property type="entry name" value="GATase1_HTS"/>
    <property type="match status" value="1"/>
</dbReference>
<accession>A0A1P8UZD0</accession>
<dbReference type="GO" id="GO:0004414">
    <property type="term" value="F:homoserine O-acetyltransferase activity"/>
    <property type="evidence" value="ECO:0007669"/>
    <property type="project" value="UniProtKB-EC"/>
</dbReference>
<proteinExistence type="inferred from homology"/>
<comment type="function">
    <text evidence="5">Transfers an acetyl group from acetyl-CoA to L-homoserine, forming acetyl-L-homoserine.</text>
</comment>
<keyword evidence="4 5" id="KW-0012">Acyltransferase</keyword>
<evidence type="ECO:0000256" key="4">
    <source>
        <dbReference type="ARBA" id="ARBA00023315"/>
    </source>
</evidence>
<feature type="site" description="Important for acyl-CoA specificity" evidence="5">
    <location>
        <position position="113"/>
    </location>
</feature>
<evidence type="ECO:0000256" key="5">
    <source>
        <dbReference type="HAMAP-Rule" id="MF_00295"/>
    </source>
</evidence>
<gene>
    <name evidence="5" type="primary">metAA</name>
    <name evidence="7" type="ORF">Ga0080574_TMP4426</name>
</gene>
<protein>
    <recommendedName>
        <fullName evidence="5">Homoserine O-acetyltransferase</fullName>
        <shortName evidence="5">HAT</shortName>
        <ecNumber evidence="5">2.3.1.31</ecNumber>
    </recommendedName>
    <alternativeName>
        <fullName evidence="5">Homoserine transacetylase</fullName>
        <shortName evidence="5">HTA</shortName>
    </alternativeName>
</protein>
<evidence type="ECO:0000313" key="8">
    <source>
        <dbReference type="Proteomes" id="UP000187059"/>
    </source>
</evidence>
<dbReference type="SUPFAM" id="SSF52317">
    <property type="entry name" value="Class I glutamine amidotransferase-like"/>
    <property type="match status" value="1"/>
</dbReference>
<reference evidence="7 8" key="1">
    <citation type="submission" date="2016-04" db="EMBL/GenBank/DDBJ databases">
        <title>Deep-sea bacteria in the southern Pacific.</title>
        <authorList>
            <person name="Tang K."/>
        </authorList>
    </citation>
    <scope>NUCLEOTIDE SEQUENCE [LARGE SCALE GENOMIC DNA]</scope>
    <source>
        <strain evidence="7 8">JLT2014</strain>
    </source>
</reference>
<comment type="caution">
    <text evidence="5">Lacks conserved residue(s) required for the propagation of feature annotation.</text>
</comment>
<feature type="binding site" evidence="5">
    <location>
        <position position="250"/>
    </location>
    <ligand>
        <name>substrate</name>
    </ligand>
</feature>
<dbReference type="OrthoDB" id="9772423at2"/>
<feature type="site" description="Important for substrate specificity" evidence="5">
    <location>
        <position position="194"/>
    </location>
</feature>
<comment type="similarity">
    <text evidence="5">Belongs to the MetA family.</text>
</comment>
<dbReference type="UniPathway" id="UPA00051">
    <property type="reaction ID" value="UER00074"/>
</dbReference>
<comment type="catalytic activity">
    <reaction evidence="5">
        <text>L-homoserine + acetyl-CoA = O-acetyl-L-homoserine + CoA</text>
        <dbReference type="Rhea" id="RHEA:13701"/>
        <dbReference type="ChEBI" id="CHEBI:57287"/>
        <dbReference type="ChEBI" id="CHEBI:57288"/>
        <dbReference type="ChEBI" id="CHEBI:57476"/>
        <dbReference type="ChEBI" id="CHEBI:57716"/>
        <dbReference type="EC" id="2.3.1.31"/>
    </reaction>
</comment>
<dbReference type="GO" id="GO:0019281">
    <property type="term" value="P:L-methionine biosynthetic process from homoserine via O-succinyl-L-homoserine and cystathionine"/>
    <property type="evidence" value="ECO:0007669"/>
    <property type="project" value="InterPro"/>
</dbReference>
<evidence type="ECO:0000256" key="2">
    <source>
        <dbReference type="ARBA" id="ARBA00022605"/>
    </source>
</evidence>
<feature type="active site" evidence="5">
    <location>
        <position position="238"/>
    </location>
</feature>
<feature type="active site" description="Acyl-thioester intermediate" evidence="5 6">
    <location>
        <position position="144"/>
    </location>
</feature>
<dbReference type="AlphaFoldDB" id="A0A1P8UZD0"/>
<name>A0A1P8UZD0_9RHOB</name>
<dbReference type="Gene3D" id="3.40.50.880">
    <property type="match status" value="1"/>
</dbReference>
<dbReference type="InterPro" id="IPR033752">
    <property type="entry name" value="MetA_family"/>
</dbReference>
<dbReference type="KEGG" id="paby:Ga0080574_TMP4426"/>
<dbReference type="EC" id="2.3.1.31" evidence="5"/>
<keyword evidence="5" id="KW-0486">Methionine biosynthesis</keyword>
<sequence>MPIMLPSDLPAYDILDREGVMVMSEDSASRQDIRPIRIALLNLMPKKIQTETQFARLIGATPLQIDFSLIRMTEHQTRNTAPEHMDAFYRPFSEVEATGETFDGLIITGAPIELLEFDEVNYWDELVRIFEWTQTHVHSTFGVCWGGMAMINYFHQVPKHALDHKAFGCIKHRNLDPSSPFLRGFSDEFVMPVSRWTEIRRSEVEAAGLSVLLESDETGPALVEDACHRALYIFNHLEYDSGTLKEEYDRDVLAGKPINVPANYYPDDDPSRTPRNRWRSHAHLLYGNWINEIYQTTPFDPARIGLEKTDWRRILAP</sequence>
<organism evidence="7 8">
    <name type="scientific">Salipiger abyssi</name>
    <dbReference type="NCBI Taxonomy" id="1250539"/>
    <lineage>
        <taxon>Bacteria</taxon>
        <taxon>Pseudomonadati</taxon>
        <taxon>Pseudomonadota</taxon>
        <taxon>Alphaproteobacteria</taxon>
        <taxon>Rhodobacterales</taxon>
        <taxon>Roseobacteraceae</taxon>
        <taxon>Salipiger</taxon>
    </lineage>
</organism>
<evidence type="ECO:0000256" key="6">
    <source>
        <dbReference type="PIRSR" id="PIRSR000450-1"/>
    </source>
</evidence>
<dbReference type="EMBL" id="CP015093">
    <property type="protein sequence ID" value="APZ54760.1"/>
    <property type="molecule type" value="Genomic_DNA"/>
</dbReference>
<dbReference type="STRING" id="1250539.Ga0080574_TMP4426"/>
<comment type="pathway">
    <text evidence="5">Amino-acid biosynthesis; L-methionine biosynthesis via de novo pathway; O-acetyl-L-homoserine from L-homoserine: step 1/1.</text>
</comment>
<feature type="binding site" evidence="5">
    <location>
        <position position="165"/>
    </location>
    <ligand>
        <name>substrate</name>
    </ligand>
</feature>
<keyword evidence="3 5" id="KW-0808">Transferase</keyword>
<keyword evidence="2 5" id="KW-0028">Amino-acid biosynthesis</keyword>
<dbReference type="PANTHER" id="PTHR20919">
    <property type="entry name" value="HOMOSERINE O-SUCCINYLTRANSFERASE"/>
    <property type="match status" value="1"/>
</dbReference>
<evidence type="ECO:0000256" key="1">
    <source>
        <dbReference type="ARBA" id="ARBA00022490"/>
    </source>
</evidence>
<dbReference type="NCBIfam" id="TIGR01001">
    <property type="entry name" value="metA"/>
    <property type="match status" value="1"/>
</dbReference>
<dbReference type="RefSeq" id="WP_076704771.1">
    <property type="nucleotide sequence ID" value="NZ_CP015093.1"/>
</dbReference>
<dbReference type="PIRSF" id="PIRSF000450">
    <property type="entry name" value="H_ser_succinyltr"/>
    <property type="match status" value="1"/>
</dbReference>
<dbReference type="InterPro" id="IPR005697">
    <property type="entry name" value="HST_MetA"/>
</dbReference>
<evidence type="ECO:0000313" key="7">
    <source>
        <dbReference type="EMBL" id="APZ54760.1"/>
    </source>
</evidence>
<dbReference type="HAMAP" id="MF_00295">
    <property type="entry name" value="MetA_acyltransf"/>
    <property type="match status" value="1"/>
</dbReference>
<feature type="active site" description="Proton acceptor" evidence="5">
    <location>
        <position position="236"/>
    </location>
</feature>
<dbReference type="Pfam" id="PF04204">
    <property type="entry name" value="HTS"/>
    <property type="match status" value="1"/>
</dbReference>
<keyword evidence="1 5" id="KW-0963">Cytoplasm</keyword>
<dbReference type="GO" id="GO:0005737">
    <property type="term" value="C:cytoplasm"/>
    <property type="evidence" value="ECO:0007669"/>
    <property type="project" value="UniProtKB-SubCell"/>
</dbReference>
<dbReference type="Proteomes" id="UP000187059">
    <property type="component" value="Chromosome"/>
</dbReference>
<dbReference type="InterPro" id="IPR029062">
    <property type="entry name" value="Class_I_gatase-like"/>
</dbReference>
<dbReference type="PANTHER" id="PTHR20919:SF0">
    <property type="entry name" value="HOMOSERINE O-SUCCINYLTRANSFERASE"/>
    <property type="match status" value="1"/>
</dbReference>
<feature type="binding site" evidence="5">
    <location>
        <position position="194"/>
    </location>
    <ligand>
        <name>substrate</name>
    </ligand>
</feature>